<gene>
    <name evidence="1" type="ORF">OHX15_24410</name>
</gene>
<dbReference type="Proteomes" id="UP001289645">
    <property type="component" value="Unassembled WGS sequence"/>
</dbReference>
<proteinExistence type="predicted"/>
<reference evidence="1 2" key="1">
    <citation type="journal article" date="2021" name="Chemosphere">
        <title>Bioballs carrying a syntrophic Rhodococcus and Mycolicibacterium consortium for simultaneous sorption and biodegradation of fuel oil in contaminated freshwater.</title>
        <authorList>
            <person name="Naloka K."/>
            <person name="Polrit D."/>
            <person name="Muangchinda C."/>
            <person name="Thoetkiattikul H."/>
            <person name="Pinyakong O."/>
        </authorList>
    </citation>
    <scope>NUCLEOTIDE SEQUENCE [LARGE SCALE GENOMIC DNA]</scope>
    <source>
        <strain evidence="1 2">J101</strain>
    </source>
</reference>
<dbReference type="EMBL" id="JAOXLN010000034">
    <property type="protein sequence ID" value="MDZ5088548.1"/>
    <property type="molecule type" value="Genomic_DNA"/>
</dbReference>
<evidence type="ECO:0000313" key="1">
    <source>
        <dbReference type="EMBL" id="MDZ5088548.1"/>
    </source>
</evidence>
<protein>
    <submittedName>
        <fullName evidence="1">DUF427 domain-containing protein</fullName>
    </submittedName>
</protein>
<accession>A0ACC6MNH6</accession>
<sequence length="425" mass="46663">MTQVESAWPAFPDYRIDIRACAMTGQAWVGDVLVAESDHCLVVTETDHVDRLYFPESGVRWEHFVDSDHTTVCPFKGVATYWSLRDTDAAGRDVMWTYRDPLTEVGDLRGHVCFYDTDVRVVVVEHWPDGSAVPAQFPLWGDAAELRRLIDVEASGPSRFVGPAHGPTQRDVVEGGQFAAQAIVATSKELSDQRVTSASMIFTKAASFTAPVDVAVDVVRRGRTFSTTEVRISQHDSLRCIGLLLADSGASDVIRDVEPMPEVPGPDAASPFAGFSMTGRELRIVDGAYDPDPARVGPPMINAWARFRDDPGPRYLHQALLAQSTTHWTIAAGMLPHPGFGEAMAHRTLSTGIMKATIAFHDDVDVTDWLLYANRAFWSGRGLVQGEGRVYTRDGHLAASYTVQAMVRQFQRDPAAMGHDSSTVM</sequence>
<comment type="caution">
    <text evidence="1">The sequence shown here is derived from an EMBL/GenBank/DDBJ whole genome shotgun (WGS) entry which is preliminary data.</text>
</comment>
<organism evidence="1 2">
    <name type="scientific">Mycolicibacterium parafortuitum</name>
    <name type="common">Mycobacterium parafortuitum</name>
    <dbReference type="NCBI Taxonomy" id="39692"/>
    <lineage>
        <taxon>Bacteria</taxon>
        <taxon>Bacillati</taxon>
        <taxon>Actinomycetota</taxon>
        <taxon>Actinomycetes</taxon>
        <taxon>Mycobacteriales</taxon>
        <taxon>Mycobacteriaceae</taxon>
        <taxon>Mycolicibacterium</taxon>
    </lineage>
</organism>
<name>A0ACC6MNH6_MYCPF</name>
<evidence type="ECO:0000313" key="2">
    <source>
        <dbReference type="Proteomes" id="UP001289645"/>
    </source>
</evidence>
<keyword evidence="2" id="KW-1185">Reference proteome</keyword>